<sequence length="61" mass="6831">MEFTPDITLLVIGVDVVSFTPGFILSFSFFALMFEYLFGVHGLVEATVGVRREIFVAARAW</sequence>
<evidence type="ECO:0000256" key="1">
    <source>
        <dbReference type="SAM" id="Phobius"/>
    </source>
</evidence>
<keyword evidence="1" id="KW-0472">Membrane</keyword>
<evidence type="ECO:0000313" key="3">
    <source>
        <dbReference type="Proteomes" id="UP001185927"/>
    </source>
</evidence>
<feature type="transmembrane region" description="Helical" evidence="1">
    <location>
        <begin position="7"/>
        <end position="34"/>
    </location>
</feature>
<protein>
    <submittedName>
        <fullName evidence="2">Uncharacterized protein</fullName>
    </submittedName>
</protein>
<proteinExistence type="predicted"/>
<comment type="caution">
    <text evidence="2">The sequence shown here is derived from an EMBL/GenBank/DDBJ whole genome shotgun (WGS) entry which is preliminary data.</text>
</comment>
<keyword evidence="3" id="KW-1185">Reference proteome</keyword>
<name>A0ABU4BRZ6_RHOGO</name>
<dbReference type="RefSeq" id="WP_317541222.1">
    <property type="nucleotide sequence ID" value="NZ_JAWLKB010000004.1"/>
</dbReference>
<dbReference type="Proteomes" id="UP001185927">
    <property type="component" value="Unassembled WGS sequence"/>
</dbReference>
<evidence type="ECO:0000313" key="2">
    <source>
        <dbReference type="EMBL" id="MDV6266986.1"/>
    </source>
</evidence>
<organism evidence="2 3">
    <name type="scientific">Rhodococcus globerulus</name>
    <dbReference type="NCBI Taxonomy" id="33008"/>
    <lineage>
        <taxon>Bacteria</taxon>
        <taxon>Bacillati</taxon>
        <taxon>Actinomycetota</taxon>
        <taxon>Actinomycetes</taxon>
        <taxon>Mycobacteriales</taxon>
        <taxon>Nocardiaceae</taxon>
        <taxon>Rhodococcus</taxon>
    </lineage>
</organism>
<dbReference type="EMBL" id="JAWLKB010000004">
    <property type="protein sequence ID" value="MDV6266986.1"/>
    <property type="molecule type" value="Genomic_DNA"/>
</dbReference>
<accession>A0ABU4BRZ6</accession>
<gene>
    <name evidence="2" type="ORF">R3Q16_10270</name>
</gene>
<reference evidence="2 3" key="1">
    <citation type="submission" date="2023-10" db="EMBL/GenBank/DDBJ databases">
        <title>Development of a sustainable strategy for remediation of hydrocarbon-contaminated territories based on the waste exchange concept.</title>
        <authorList>
            <person name="Krivoruchko A."/>
        </authorList>
    </citation>
    <scope>NUCLEOTIDE SEQUENCE [LARGE SCALE GENOMIC DNA]</scope>
    <source>
        <strain evidence="2 3">IEGM 1203</strain>
    </source>
</reference>
<keyword evidence="1" id="KW-1133">Transmembrane helix</keyword>
<keyword evidence="1" id="KW-0812">Transmembrane</keyword>